<dbReference type="Gene3D" id="3.30.2280.10">
    <property type="entry name" value="Hypothetical protein (hspc210)"/>
    <property type="match status" value="1"/>
</dbReference>
<feature type="region of interest" description="Disordered" evidence="2">
    <location>
        <begin position="1"/>
        <end position="63"/>
    </location>
</feature>
<evidence type="ECO:0000256" key="2">
    <source>
        <dbReference type="SAM" id="MobiDB-lite"/>
    </source>
</evidence>
<sequence length="1332" mass="151624">MSAATTDAVSTSDSIKTEQNENVQVSIKLPVLSIPRHHHHNNNDTKGKKSNRNHKASSTTADNTKKNELLFQFNKDVKIRTVVDVLAISEQSKYLTNIQLTHNGKILSEEATLGESLANNNDKVAKLNVSLKPYTTRSGLHHLLTVRDFVGFSSESIDGLSEFAISTHSKFNSLPLDDIKEKKIPIEEKKDQEKEEGTKEEEPKKKNVFEVNDEEKSKFASMVHEIFEASANSSINKLLSAETDIITPCLRSLSLSGYNPVPVFYKSKGHLFYIQVVTLESETFHITVTPSGFFVNKSSATKFDPNEKIFEEEDNKTQIKSGTFYTLYDLLAYHSKKFTSHVEALEKKLSNLESVSYVKPLTTFLHKPWMVSSPTNPSDFLRLQLTSQDLSPITKSNDTTFNDQYQAIKDLPLDSIPNRIEFEKLQTKITHDFTIAAIKGAMSIFTNDSIPLNPESVTNEHIYLIDDIFYSFADKVSNKDLIVDEETARVSATQDLKTINVLNRVKLDQVRYVLTTIVDFAGKRLIAQTPVPGLLSSMGAKLEKDPVTDETILKDFKNDVMVQYGLDEEEGKILYDEEFDAALGAEFAKIFHLQKHHAKVSADDDDNKIWFSSKSRGLIGFDKRKYVLDLANTYPIDINFVKEHFDSFKGDTSRRYPHRQTLLRPELVDKWWTEKVEKEDGLDMVTAFNENKFNYNPDAYHIEGVEDKTIDNMSTYLNDDIIPNVMKDYFEGKANIPYNGEHLVDTLHKHGINLRYLGKIIEITKEYLESENTKHSAKLEEVAKDNADYEDWEASYLMKIEKMIAERQAKINKYVQEGKEVPPELTGDLKLNEDELRKPTNEEPVIVAKDELETLIHVAEVEVISRSIKHFLRAFAKPLPVALVPSLISFVFNLLFGEQYNADPKPEEVNEFYPTKSYEFVNLTRASILEFIQKEAFLRFRYELPENWINKHTGNPFQLIRSICYKFGIQLINKEYFLRREQYEYYKQSQDKKIRNKLVEPTTTFAVNDFVIIPKVKTSECTSLIAQEYWQQGLSLINEDQTTALTSFAQSIAVLEEVNSVLHPTVAEKYLALSTIYNQLGLSSEAVAFCRKSCKIYERVCGIDSFEMLRAMINLTLSEISNESPYNASVIYKRIISTLQAFQIGSDQYVHPSITNIYTSLEQLSLGVENPKLTIEILKKLSDLISTSVGDDSLAYAYTGSRLSNMYVTLKEYRHGLEHVVMAEKVFTKELGANHVQTAQAKQWVTGLTNLLNNIQNKINEEQKQVQESHQSKAKASSTGSSSSNNNSHSKKNKKNNEPNPELAKKSVDELLDFIEGDSGKKSKKNKKNGKK</sequence>
<dbReference type="PROSITE" id="PS51823">
    <property type="entry name" value="CLU"/>
    <property type="match status" value="1"/>
</dbReference>
<accession>G0W5Y2</accession>
<name>G0W5Y2_NAUDC</name>
<reference evidence="4 5" key="1">
    <citation type="journal article" date="2011" name="Proc. Natl. Acad. Sci. U.S.A.">
        <title>Evolutionary erosion of yeast sex chromosomes by mating-type switching accidents.</title>
        <authorList>
            <person name="Gordon J.L."/>
            <person name="Armisen D."/>
            <person name="Proux-Wera E."/>
            <person name="Oheigeartaigh S.S."/>
            <person name="Byrne K.P."/>
            <person name="Wolfe K.H."/>
        </authorList>
    </citation>
    <scope>NUCLEOTIDE SEQUENCE [LARGE SCALE GENOMIC DNA]</scope>
    <source>
        <strain evidence="5">ATCC 10597 / BCRC 20456 / CBS 421 / NBRC 0211 / NRRL Y-12639</strain>
    </source>
</reference>
<feature type="compositionally biased region" description="Basic residues" evidence="2">
    <location>
        <begin position="1322"/>
        <end position="1332"/>
    </location>
</feature>
<dbReference type="KEGG" id="ndi:NDAI_0B01590"/>
<feature type="compositionally biased region" description="Polar residues" evidence="2">
    <location>
        <begin position="1"/>
        <end position="14"/>
    </location>
</feature>
<feature type="compositionally biased region" description="Low complexity" evidence="2">
    <location>
        <begin position="1274"/>
        <end position="1288"/>
    </location>
</feature>
<dbReference type="SUPFAM" id="SSF103107">
    <property type="entry name" value="Hypothetical protein c14orf129, hspc210"/>
    <property type="match status" value="1"/>
</dbReference>
<dbReference type="OrthoDB" id="1414216at2759"/>
<evidence type="ECO:0000313" key="5">
    <source>
        <dbReference type="Proteomes" id="UP000000689"/>
    </source>
</evidence>
<dbReference type="GO" id="GO:0003729">
    <property type="term" value="F:mRNA binding"/>
    <property type="evidence" value="ECO:0007669"/>
    <property type="project" value="TreeGrafter"/>
</dbReference>
<feature type="domain" description="Clu" evidence="3">
    <location>
        <begin position="374"/>
        <end position="641"/>
    </location>
</feature>
<dbReference type="Pfam" id="PF12807">
    <property type="entry name" value="eIF3_p135"/>
    <property type="match status" value="1"/>
</dbReference>
<gene>
    <name evidence="4" type="primary">NDAI0B01590</name>
    <name evidence="4" type="ordered locus">NDAI_0B01590</name>
</gene>
<dbReference type="Pfam" id="PF05303">
    <property type="entry name" value="GSKIP_dom"/>
    <property type="match status" value="1"/>
</dbReference>
<dbReference type="GeneID" id="11498098"/>
<dbReference type="PANTHER" id="PTHR12601:SF6">
    <property type="entry name" value="CLUSTERED MITOCHONDRIA PROTEIN HOMOLOG"/>
    <property type="match status" value="1"/>
</dbReference>
<evidence type="ECO:0000313" key="4">
    <source>
        <dbReference type="EMBL" id="CCD23193.1"/>
    </source>
</evidence>
<keyword evidence="5" id="KW-1185">Reference proteome</keyword>
<dbReference type="RefSeq" id="XP_003668436.1">
    <property type="nucleotide sequence ID" value="XM_003668388.1"/>
</dbReference>
<dbReference type="InterPro" id="IPR007967">
    <property type="entry name" value="GSKIP_dom"/>
</dbReference>
<dbReference type="OMA" id="HPVWDKD"/>
<dbReference type="eggNOG" id="KOG1839">
    <property type="taxonomic scope" value="Eukaryota"/>
</dbReference>
<feature type="region of interest" description="Disordered" evidence="2">
    <location>
        <begin position="183"/>
        <end position="206"/>
    </location>
</feature>
<dbReference type="PANTHER" id="PTHR12601">
    <property type="entry name" value="EUKARYOTIC TRANSLATION INITIATION FACTOR 3 SUBUNIT EIF-3"/>
    <property type="match status" value="1"/>
</dbReference>
<dbReference type="InterPro" id="IPR025697">
    <property type="entry name" value="CLU_dom"/>
</dbReference>
<evidence type="ECO:0000259" key="3">
    <source>
        <dbReference type="PROSITE" id="PS51823"/>
    </source>
</evidence>
<feature type="compositionally biased region" description="Basic and acidic residues" evidence="2">
    <location>
        <begin position="1262"/>
        <end position="1271"/>
    </location>
</feature>
<evidence type="ECO:0000256" key="1">
    <source>
        <dbReference type="ARBA" id="ARBA00022490"/>
    </source>
</evidence>
<dbReference type="Gene3D" id="1.25.40.10">
    <property type="entry name" value="Tetratricopeptide repeat domain"/>
    <property type="match status" value="1"/>
</dbReference>
<dbReference type="HOGENOM" id="CLU_003256_2_0_1"/>
<dbReference type="Pfam" id="PF13236">
    <property type="entry name" value="CLU"/>
    <property type="match status" value="1"/>
</dbReference>
<dbReference type="InterPro" id="IPR033646">
    <property type="entry name" value="CLU-central"/>
</dbReference>
<organism evidence="4 5">
    <name type="scientific">Naumovozyma dairenensis (strain ATCC 10597 / BCRC 20456 / CBS 421 / NBRC 0211 / NRRL Y-12639)</name>
    <name type="common">Saccharomyces dairenensis</name>
    <dbReference type="NCBI Taxonomy" id="1071378"/>
    <lineage>
        <taxon>Eukaryota</taxon>
        <taxon>Fungi</taxon>
        <taxon>Dikarya</taxon>
        <taxon>Ascomycota</taxon>
        <taxon>Saccharomycotina</taxon>
        <taxon>Saccharomycetes</taxon>
        <taxon>Saccharomycetales</taxon>
        <taxon>Saccharomycetaceae</taxon>
        <taxon>Naumovozyma</taxon>
    </lineage>
</organism>
<dbReference type="GO" id="GO:0005737">
    <property type="term" value="C:cytoplasm"/>
    <property type="evidence" value="ECO:0007669"/>
    <property type="project" value="TreeGrafter"/>
</dbReference>
<dbReference type="InterPro" id="IPR011990">
    <property type="entry name" value="TPR-like_helical_dom_sf"/>
</dbReference>
<dbReference type="InterPro" id="IPR027523">
    <property type="entry name" value="CLU_prot"/>
</dbReference>
<dbReference type="InterPro" id="IPR028275">
    <property type="entry name" value="CLU_N"/>
</dbReference>
<dbReference type="STRING" id="1071378.G0W5Y2"/>
<proteinExistence type="predicted"/>
<protein>
    <recommendedName>
        <fullName evidence="3">Clu domain-containing protein</fullName>
    </recommendedName>
</protein>
<dbReference type="InterPro" id="IPR023231">
    <property type="entry name" value="GSKIP_dom_sf"/>
</dbReference>
<dbReference type="CDD" id="cd15466">
    <property type="entry name" value="CLU-central"/>
    <property type="match status" value="1"/>
</dbReference>
<keyword evidence="1" id="KW-0963">Cytoplasm</keyword>
<dbReference type="Pfam" id="PF15044">
    <property type="entry name" value="CLU_N"/>
    <property type="match status" value="1"/>
</dbReference>
<dbReference type="Proteomes" id="UP000000689">
    <property type="component" value="Chromosome 2"/>
</dbReference>
<dbReference type="GO" id="GO:0048312">
    <property type="term" value="P:intracellular distribution of mitochondria"/>
    <property type="evidence" value="ECO:0007669"/>
    <property type="project" value="TreeGrafter"/>
</dbReference>
<feature type="region of interest" description="Disordered" evidence="2">
    <location>
        <begin position="1262"/>
        <end position="1332"/>
    </location>
</feature>
<dbReference type="EMBL" id="HE580268">
    <property type="protein sequence ID" value="CCD23193.1"/>
    <property type="molecule type" value="Genomic_DNA"/>
</dbReference>